<keyword evidence="2" id="KW-1185">Reference proteome</keyword>
<proteinExistence type="predicted"/>
<evidence type="ECO:0000313" key="2">
    <source>
        <dbReference type="Proteomes" id="UP001596116"/>
    </source>
</evidence>
<dbReference type="EMBL" id="JBHPON010000002">
    <property type="protein sequence ID" value="MFC6035985.1"/>
    <property type="molecule type" value="Genomic_DNA"/>
</dbReference>
<sequence length="63" mass="7488">MIRSHAEERSLISWLMMQERVLRLWIEEALADAPSDTRFVAELESHHDWLEQQIARIEKRSAA</sequence>
<comment type="caution">
    <text evidence="1">The sequence shown here is derived from an EMBL/GenBank/DDBJ whole genome shotgun (WGS) entry which is preliminary data.</text>
</comment>
<protein>
    <submittedName>
        <fullName evidence="1">Uncharacterized protein</fullName>
    </submittedName>
</protein>
<accession>A0ABW1KX87</accession>
<dbReference type="RefSeq" id="WP_379882792.1">
    <property type="nucleotide sequence ID" value="NZ_JBHPON010000002.1"/>
</dbReference>
<dbReference type="Proteomes" id="UP001596116">
    <property type="component" value="Unassembled WGS sequence"/>
</dbReference>
<name>A0ABW1KX87_9PROT</name>
<reference evidence="1 2" key="1">
    <citation type="submission" date="2024-09" db="EMBL/GenBank/DDBJ databases">
        <authorList>
            <person name="Zhang Z.-H."/>
        </authorList>
    </citation>
    <scope>NUCLEOTIDE SEQUENCE [LARGE SCALE GENOMIC DNA]</scope>
    <source>
        <strain evidence="1 2">HHTR114</strain>
    </source>
</reference>
<gene>
    <name evidence="1" type="ORF">ACFMB1_10550</name>
</gene>
<evidence type="ECO:0000313" key="1">
    <source>
        <dbReference type="EMBL" id="MFC6035985.1"/>
    </source>
</evidence>
<organism evidence="1 2">
    <name type="scientific">Hyphococcus aureus</name>
    <dbReference type="NCBI Taxonomy" id="2666033"/>
    <lineage>
        <taxon>Bacteria</taxon>
        <taxon>Pseudomonadati</taxon>
        <taxon>Pseudomonadota</taxon>
        <taxon>Alphaproteobacteria</taxon>
        <taxon>Parvularculales</taxon>
        <taxon>Parvularculaceae</taxon>
        <taxon>Hyphococcus</taxon>
    </lineage>
</organism>